<dbReference type="CDD" id="cd11322">
    <property type="entry name" value="AmyAc_Glg_BE"/>
    <property type="match status" value="1"/>
</dbReference>
<evidence type="ECO:0000256" key="1">
    <source>
        <dbReference type="ARBA" id="ARBA00000826"/>
    </source>
</evidence>
<keyword evidence="8 10" id="KW-0320">Glycogen biosynthesis</keyword>
<sequence length="722" mass="83090">MDLFEDIVNARCSDPFGFLGLHWIDEKDLTLKVWRPDAVAIDVLAIDEDTVLGEMSPHGYNGLFTCQWSDKKEHFHYRLKITYSDGNTATIVDPYQFNEATFSDPKHHKATLYQKEGALFQSAPVSDSLAIDGTRFAVYAPAARSVYVVGDFNGWDGRIHPMSSNGDGVWRLFLPDVRDGAKYKFEIRAKSGEVLPHRTDPFAKRIEQFPSFASVVQESQYEWNDNNWMSRPITDIYEEAVSIYEVHLGSWRRKDHNEPLTYLELKEHLVQYVTEMGYTHVELLPVSEYPFDGSWGYQPVGLFSVTSRYGTPDEFKALIDAFHQAGIGVIMDWVPAHFPSDSHGLANFDGTHQYEYEDPKKGWHPEWNSLIYDFGKEHVVDFLISNANFWLEEYHIDGLRVDAVASMLYLDYSREDGEWIPNVDGGNHNYEAIAFLKKLNETVYLNHPRCFTVAEESTAYPGVSKPTYMDGLGFGFKWNMGWMNDTLEYMKKDPIYRQYHQGELTFSMVYAFNEQFMLPISHDEVVHGKGSMIEKMPGDGWQKFANLRAFNGYMFTHPGKKLNFMGCEFGQGQEWSHTKSLDWHLLDIDYHKGLQTLVKDLNHFYSAEQALQIDHDHQGFEWLSYDDGQNSILAYVRQSKQRDELVMVVVNFTPTPHSGYRIGAPKEGQYELVLNTDDTMYCGSGFPLPKVLKAEHIESHGRNNSVIMEIPPLSTVIYKWKA</sequence>
<evidence type="ECO:0000256" key="5">
    <source>
        <dbReference type="ARBA" id="ARBA00022600"/>
    </source>
</evidence>
<comment type="subunit">
    <text evidence="10">Monomer.</text>
</comment>
<dbReference type="InterPro" id="IPR004193">
    <property type="entry name" value="Glyco_hydro_13_N"/>
</dbReference>
<dbReference type="PANTHER" id="PTHR43651:SF3">
    <property type="entry name" value="1,4-ALPHA-GLUCAN-BRANCHING ENZYME"/>
    <property type="match status" value="1"/>
</dbReference>
<dbReference type="SUPFAM" id="SSF51445">
    <property type="entry name" value="(Trans)glycosidases"/>
    <property type="match status" value="1"/>
</dbReference>
<dbReference type="NCBIfam" id="TIGR01515">
    <property type="entry name" value="branching_enzym"/>
    <property type="match status" value="1"/>
</dbReference>
<dbReference type="GO" id="GO:0005829">
    <property type="term" value="C:cytosol"/>
    <property type="evidence" value="ECO:0007669"/>
    <property type="project" value="TreeGrafter"/>
</dbReference>
<keyword evidence="7 10" id="KW-0808">Transferase</keyword>
<evidence type="ECO:0000256" key="10">
    <source>
        <dbReference type="HAMAP-Rule" id="MF_00685"/>
    </source>
</evidence>
<dbReference type="GO" id="GO:0003844">
    <property type="term" value="F:1,4-alpha-glucan branching enzyme activity"/>
    <property type="evidence" value="ECO:0007669"/>
    <property type="project" value="UniProtKB-UniRule"/>
</dbReference>
<dbReference type="RefSeq" id="WP_133502928.1">
    <property type="nucleotide sequence ID" value="NZ_SNXC01000010.1"/>
</dbReference>
<evidence type="ECO:0000256" key="3">
    <source>
        <dbReference type="ARBA" id="ARBA00004964"/>
    </source>
</evidence>
<dbReference type="UniPathway" id="UPA00164"/>
<dbReference type="FunFam" id="2.60.40.1180:FF:000002">
    <property type="entry name" value="1,4-alpha-glucan branching enzyme GlgB"/>
    <property type="match status" value="1"/>
</dbReference>
<gene>
    <name evidence="10" type="primary">glgB</name>
    <name evidence="13" type="ORF">DFP79_1108</name>
</gene>
<evidence type="ECO:0000256" key="6">
    <source>
        <dbReference type="ARBA" id="ARBA00022676"/>
    </source>
</evidence>
<organism evidence="13 14">
    <name type="scientific">Marinomonas balearica</name>
    <dbReference type="NCBI Taxonomy" id="491947"/>
    <lineage>
        <taxon>Bacteria</taxon>
        <taxon>Pseudomonadati</taxon>
        <taxon>Pseudomonadota</taxon>
        <taxon>Gammaproteobacteria</taxon>
        <taxon>Oceanospirillales</taxon>
        <taxon>Oceanospirillaceae</taxon>
        <taxon>Marinomonas</taxon>
    </lineage>
</organism>
<dbReference type="PANTHER" id="PTHR43651">
    <property type="entry name" value="1,4-ALPHA-GLUCAN-BRANCHING ENZYME"/>
    <property type="match status" value="1"/>
</dbReference>
<evidence type="ECO:0000256" key="4">
    <source>
        <dbReference type="ARBA" id="ARBA00009000"/>
    </source>
</evidence>
<feature type="domain" description="Glycosyl hydrolase family 13 catalytic" evidence="12">
    <location>
        <begin position="245"/>
        <end position="589"/>
    </location>
</feature>
<dbReference type="InterPro" id="IPR013780">
    <property type="entry name" value="Glyco_hydro_b"/>
</dbReference>
<dbReference type="InterPro" id="IPR006047">
    <property type="entry name" value="GH13_cat_dom"/>
</dbReference>
<dbReference type="GO" id="GO:0004553">
    <property type="term" value="F:hydrolase activity, hydrolyzing O-glycosyl compounds"/>
    <property type="evidence" value="ECO:0007669"/>
    <property type="project" value="InterPro"/>
</dbReference>
<dbReference type="Proteomes" id="UP000294656">
    <property type="component" value="Unassembled WGS sequence"/>
</dbReference>
<dbReference type="Gene3D" id="2.60.40.1180">
    <property type="entry name" value="Golgi alpha-mannosidase II"/>
    <property type="match status" value="1"/>
</dbReference>
<dbReference type="SMART" id="SM00642">
    <property type="entry name" value="Aamy"/>
    <property type="match status" value="1"/>
</dbReference>
<comment type="pathway">
    <text evidence="3 10">Glycan biosynthesis; glycogen biosynthesis.</text>
</comment>
<dbReference type="Pfam" id="PF02806">
    <property type="entry name" value="Alpha-amylase_C"/>
    <property type="match status" value="1"/>
</dbReference>
<dbReference type="EC" id="2.4.1.18" evidence="10"/>
<name>A0A4R6MBL6_9GAMM</name>
<dbReference type="InterPro" id="IPR014756">
    <property type="entry name" value="Ig_E-set"/>
</dbReference>
<dbReference type="GO" id="GO:0043169">
    <property type="term" value="F:cation binding"/>
    <property type="evidence" value="ECO:0007669"/>
    <property type="project" value="InterPro"/>
</dbReference>
<dbReference type="InterPro" id="IPR037439">
    <property type="entry name" value="Branching_enzy"/>
</dbReference>
<dbReference type="SUPFAM" id="SSF51011">
    <property type="entry name" value="Glycosyl hydrolase domain"/>
    <property type="match status" value="1"/>
</dbReference>
<accession>A0A4R6MBL6</accession>
<dbReference type="AlphaFoldDB" id="A0A4R6MBL6"/>
<keyword evidence="9 10" id="KW-0119">Carbohydrate metabolism</keyword>
<dbReference type="HAMAP" id="MF_00685">
    <property type="entry name" value="GlgB"/>
    <property type="match status" value="1"/>
</dbReference>
<evidence type="ECO:0000256" key="11">
    <source>
        <dbReference type="PIRSR" id="PIRSR000463-1"/>
    </source>
</evidence>
<reference evidence="13 14" key="1">
    <citation type="submission" date="2019-03" db="EMBL/GenBank/DDBJ databases">
        <title>Genomic Encyclopedia of Type Strains, Phase III (KMG-III): the genomes of soil and plant-associated and newly described type strains.</title>
        <authorList>
            <person name="Whitman W."/>
        </authorList>
    </citation>
    <scope>NUCLEOTIDE SEQUENCE [LARGE SCALE GENOMIC DNA]</scope>
    <source>
        <strain evidence="13 14">CECT 7378</strain>
    </source>
</reference>
<evidence type="ECO:0000256" key="9">
    <source>
        <dbReference type="ARBA" id="ARBA00023277"/>
    </source>
</evidence>
<dbReference type="FunFam" id="3.20.20.80:FF:000003">
    <property type="entry name" value="1,4-alpha-glucan branching enzyme GlgB"/>
    <property type="match status" value="1"/>
</dbReference>
<dbReference type="OrthoDB" id="9800174at2"/>
<evidence type="ECO:0000256" key="8">
    <source>
        <dbReference type="ARBA" id="ARBA00023056"/>
    </source>
</evidence>
<dbReference type="InterPro" id="IPR017853">
    <property type="entry name" value="GH"/>
</dbReference>
<protein>
    <recommendedName>
        <fullName evidence="10">1,4-alpha-glucan branching enzyme GlgB</fullName>
        <ecNumber evidence="10">2.4.1.18</ecNumber>
    </recommendedName>
    <alternativeName>
        <fullName evidence="10">1,4-alpha-D-glucan:1,4-alpha-D-glucan 6-glucosyl-transferase</fullName>
    </alternativeName>
    <alternativeName>
        <fullName evidence="10">Alpha-(1-&gt;4)-glucan branching enzyme</fullName>
    </alternativeName>
    <alternativeName>
        <fullName evidence="10">Glycogen branching enzyme</fullName>
        <shortName evidence="10">BE</shortName>
    </alternativeName>
</protein>
<dbReference type="InterPro" id="IPR013783">
    <property type="entry name" value="Ig-like_fold"/>
</dbReference>
<dbReference type="EMBL" id="SNXC01000010">
    <property type="protein sequence ID" value="TDO98696.1"/>
    <property type="molecule type" value="Genomic_DNA"/>
</dbReference>
<evidence type="ECO:0000313" key="13">
    <source>
        <dbReference type="EMBL" id="TDO98696.1"/>
    </source>
</evidence>
<dbReference type="Pfam" id="PF22019">
    <property type="entry name" value="GlgB_N"/>
    <property type="match status" value="1"/>
</dbReference>
<dbReference type="Gene3D" id="2.60.40.10">
    <property type="entry name" value="Immunoglobulins"/>
    <property type="match status" value="2"/>
</dbReference>
<keyword evidence="14" id="KW-1185">Reference proteome</keyword>
<dbReference type="InterPro" id="IPR044143">
    <property type="entry name" value="GlgB_N_E_set_prok"/>
</dbReference>
<dbReference type="Pfam" id="PF00128">
    <property type="entry name" value="Alpha-amylase"/>
    <property type="match status" value="1"/>
</dbReference>
<dbReference type="InterPro" id="IPR006048">
    <property type="entry name" value="A-amylase/branching_C"/>
</dbReference>
<dbReference type="Pfam" id="PF02922">
    <property type="entry name" value="CBM_48"/>
    <property type="match status" value="1"/>
</dbReference>
<dbReference type="InterPro" id="IPR054169">
    <property type="entry name" value="GlgB_N"/>
</dbReference>
<evidence type="ECO:0000313" key="14">
    <source>
        <dbReference type="Proteomes" id="UP000294656"/>
    </source>
</evidence>
<comment type="similarity">
    <text evidence="4 10">Belongs to the glycosyl hydrolase 13 family. GlgB subfamily.</text>
</comment>
<dbReference type="GO" id="GO:0005978">
    <property type="term" value="P:glycogen biosynthetic process"/>
    <property type="evidence" value="ECO:0007669"/>
    <property type="project" value="UniProtKB-UniRule"/>
</dbReference>
<dbReference type="Gene3D" id="3.20.20.80">
    <property type="entry name" value="Glycosidases"/>
    <property type="match status" value="1"/>
</dbReference>
<dbReference type="SUPFAM" id="SSF81296">
    <property type="entry name" value="E set domains"/>
    <property type="match status" value="2"/>
</dbReference>
<evidence type="ECO:0000256" key="2">
    <source>
        <dbReference type="ARBA" id="ARBA00002953"/>
    </source>
</evidence>
<dbReference type="PIRSF" id="PIRSF000463">
    <property type="entry name" value="GlgB"/>
    <property type="match status" value="1"/>
</dbReference>
<dbReference type="NCBIfam" id="NF008967">
    <property type="entry name" value="PRK12313.1"/>
    <property type="match status" value="1"/>
</dbReference>
<keyword evidence="5 10" id="KW-0321">Glycogen metabolism</keyword>
<evidence type="ECO:0000256" key="7">
    <source>
        <dbReference type="ARBA" id="ARBA00022679"/>
    </source>
</evidence>
<dbReference type="InterPro" id="IPR006407">
    <property type="entry name" value="GlgB"/>
</dbReference>
<evidence type="ECO:0000259" key="12">
    <source>
        <dbReference type="SMART" id="SM00642"/>
    </source>
</evidence>
<comment type="function">
    <text evidence="2 10">Catalyzes the formation of the alpha-1,6-glucosidic linkages in glycogen by scission of a 1,4-alpha-linked oligosaccharide from growing alpha-1,4-glucan chains and the subsequent attachment of the oligosaccharide to the alpha-1,6 position.</text>
</comment>
<keyword evidence="6 10" id="KW-0328">Glycosyltransferase</keyword>
<proteinExistence type="inferred from homology"/>
<feature type="active site" description="Nucleophile" evidence="10 11">
    <location>
        <position position="402"/>
    </location>
</feature>
<dbReference type="NCBIfam" id="NF003811">
    <property type="entry name" value="PRK05402.1"/>
    <property type="match status" value="1"/>
</dbReference>
<dbReference type="CDD" id="cd02855">
    <property type="entry name" value="E_set_GBE_prok_N"/>
    <property type="match status" value="1"/>
</dbReference>
<comment type="caution">
    <text evidence="13">The sequence shown here is derived from an EMBL/GenBank/DDBJ whole genome shotgun (WGS) entry which is preliminary data.</text>
</comment>
<comment type="catalytic activity">
    <reaction evidence="1 10">
        <text>Transfers a segment of a (1-&gt;4)-alpha-D-glucan chain to a primary hydroxy group in a similar glucan chain.</text>
        <dbReference type="EC" id="2.4.1.18"/>
    </reaction>
</comment>
<feature type="active site" description="Proton donor" evidence="10 11">
    <location>
        <position position="455"/>
    </location>
</feature>